<dbReference type="AlphaFoldDB" id="A0A7G7BHN6"/>
<proteinExistence type="predicted"/>
<keyword evidence="3" id="KW-1185">Reference proteome</keyword>
<evidence type="ECO:0000313" key="2">
    <source>
        <dbReference type="EMBL" id="QNE74851.1"/>
    </source>
</evidence>
<sequence length="122" mass="12792">MKATAIEGLTGTDQQLRDVVGDIGWIGFGPLGQASSADEEAGSAYADATTARTNGLNAAKRPCRESAWPSDDMQFQAPVFGEGVSTFTLVTQKELAGCGPYPSREGYGPHPYLAAPERVRAG</sequence>
<accession>A0A7G7BHN6</accession>
<evidence type="ECO:0000313" key="3">
    <source>
        <dbReference type="Proteomes" id="UP000515307"/>
    </source>
</evidence>
<organism evidence="2 3">
    <name type="scientific">Streptomyces finlayi</name>
    <dbReference type="NCBI Taxonomy" id="67296"/>
    <lineage>
        <taxon>Bacteria</taxon>
        <taxon>Bacillati</taxon>
        <taxon>Actinomycetota</taxon>
        <taxon>Actinomycetes</taxon>
        <taxon>Kitasatosporales</taxon>
        <taxon>Streptomycetaceae</taxon>
        <taxon>Streptomyces</taxon>
    </lineage>
</organism>
<protein>
    <submittedName>
        <fullName evidence="2">Uncharacterized protein</fullName>
    </submittedName>
</protein>
<name>A0A7G7BHN6_9ACTN</name>
<reference evidence="3" key="1">
    <citation type="submission" date="2019-10" db="EMBL/GenBank/DDBJ databases">
        <title>Antimicrobial potential of Antarctic Bacteria.</title>
        <authorList>
            <person name="Benaud N."/>
            <person name="Edwards R.J."/>
            <person name="Ferrari B.C."/>
        </authorList>
    </citation>
    <scope>NUCLEOTIDE SEQUENCE [LARGE SCALE GENOMIC DNA]</scope>
    <source>
        <strain evidence="3">NBSH44</strain>
    </source>
</reference>
<dbReference type="Proteomes" id="UP000515307">
    <property type="component" value="Chromosome"/>
</dbReference>
<dbReference type="RefSeq" id="WP_185298390.1">
    <property type="nucleotide sequence ID" value="NZ_CP045702.1"/>
</dbReference>
<dbReference type="KEGG" id="sfiy:F0344_09700"/>
<feature type="region of interest" description="Disordered" evidence="1">
    <location>
        <begin position="99"/>
        <end position="122"/>
    </location>
</feature>
<gene>
    <name evidence="2" type="ORF">F0344_09700</name>
</gene>
<evidence type="ECO:0000256" key="1">
    <source>
        <dbReference type="SAM" id="MobiDB-lite"/>
    </source>
</evidence>
<dbReference type="EMBL" id="CP045702">
    <property type="protein sequence ID" value="QNE74851.1"/>
    <property type="molecule type" value="Genomic_DNA"/>
</dbReference>